<dbReference type="Pfam" id="PF00507">
    <property type="entry name" value="Oxidored_q4"/>
    <property type="match status" value="1"/>
</dbReference>
<proteinExistence type="inferred from homology"/>
<dbReference type="EMBL" id="AP009153">
    <property type="protein sequence ID" value="BAH39445.1"/>
    <property type="molecule type" value="Genomic_DNA"/>
</dbReference>
<accession>C1AB39</accession>
<comment type="subcellular location">
    <subcellularLocation>
        <location evidence="11">Cell membrane</location>
        <topology evidence="11">Multi-pass membrane protein</topology>
    </subcellularLocation>
    <subcellularLocation>
        <location evidence="1">Membrane</location>
    </subcellularLocation>
</comment>
<evidence type="ECO:0000256" key="6">
    <source>
        <dbReference type="ARBA" id="ARBA00022719"/>
    </source>
</evidence>
<keyword evidence="14" id="KW-1185">Reference proteome</keyword>
<keyword evidence="13" id="KW-0560">Oxidoreductase</keyword>
<evidence type="ECO:0000256" key="10">
    <source>
        <dbReference type="ARBA" id="ARBA00023136"/>
    </source>
</evidence>
<dbReference type="InterPro" id="IPR000440">
    <property type="entry name" value="NADH_UbQ/plastoQ_OxRdtase_su3"/>
</dbReference>
<keyword evidence="9 11" id="KW-0520">NAD</keyword>
<evidence type="ECO:0000256" key="11">
    <source>
        <dbReference type="RuleBase" id="RU003639"/>
    </source>
</evidence>
<dbReference type="InterPro" id="IPR038430">
    <property type="entry name" value="NDAH_ubi_oxred_su3_sf"/>
</dbReference>
<dbReference type="HOGENOM" id="CLU_119549_3_1_0"/>
<comment type="catalytic activity">
    <reaction evidence="11">
        <text>a quinone + NADH + 5 H(+)(in) = a quinol + NAD(+) + 4 H(+)(out)</text>
        <dbReference type="Rhea" id="RHEA:57888"/>
        <dbReference type="ChEBI" id="CHEBI:15378"/>
        <dbReference type="ChEBI" id="CHEBI:24646"/>
        <dbReference type="ChEBI" id="CHEBI:57540"/>
        <dbReference type="ChEBI" id="CHEBI:57945"/>
        <dbReference type="ChEBI" id="CHEBI:132124"/>
    </reaction>
</comment>
<keyword evidence="3" id="KW-0813">Transport</keyword>
<dbReference type="STRING" id="379066.GAU_2403"/>
<keyword evidence="8 12" id="KW-1133">Transmembrane helix</keyword>
<evidence type="ECO:0000256" key="1">
    <source>
        <dbReference type="ARBA" id="ARBA00004370"/>
    </source>
</evidence>
<evidence type="ECO:0000256" key="2">
    <source>
        <dbReference type="ARBA" id="ARBA00008472"/>
    </source>
</evidence>
<evidence type="ECO:0000256" key="12">
    <source>
        <dbReference type="SAM" id="Phobius"/>
    </source>
</evidence>
<evidence type="ECO:0000256" key="3">
    <source>
        <dbReference type="ARBA" id="ARBA00022448"/>
    </source>
</evidence>
<sequence length="122" mass="13562">MMTPYVTFLLYFGAIVGFVGLALALNAILGPKPAMTSTKLEPFECGATIVDVLNVKAVPIKYYAVAILFLLFDLETMFLFIWALGARPLTGFMVFTFFLFTALLVLCLLYVYRARVLDAVTE</sequence>
<dbReference type="PANTHER" id="PTHR11058">
    <property type="entry name" value="NADH-UBIQUINONE OXIDOREDUCTASE CHAIN 3"/>
    <property type="match status" value="1"/>
</dbReference>
<evidence type="ECO:0000313" key="13">
    <source>
        <dbReference type="EMBL" id="BAH39445.1"/>
    </source>
</evidence>
<comment type="function">
    <text evidence="11">NDH-1 shuttles electrons from NADH, via FMN and iron-sulfur (Fe-S) centers, to quinones in the respiratory chain.</text>
</comment>
<dbReference type="PANTHER" id="PTHR11058:SF22">
    <property type="entry name" value="NADH-QUINONE OXIDOREDUCTASE SUBUNIT A"/>
    <property type="match status" value="1"/>
</dbReference>
<dbReference type="GO" id="GO:0008137">
    <property type="term" value="F:NADH dehydrogenase (ubiquinone) activity"/>
    <property type="evidence" value="ECO:0007669"/>
    <property type="project" value="InterPro"/>
</dbReference>
<evidence type="ECO:0000256" key="4">
    <source>
        <dbReference type="ARBA" id="ARBA00022475"/>
    </source>
</evidence>
<keyword evidence="4" id="KW-1003">Cell membrane</keyword>
<protein>
    <recommendedName>
        <fullName evidence="11">NADH-quinone oxidoreductase subunit</fullName>
        <ecNumber evidence="11">7.1.1.-</ecNumber>
    </recommendedName>
</protein>
<evidence type="ECO:0000256" key="9">
    <source>
        <dbReference type="ARBA" id="ARBA00023027"/>
    </source>
</evidence>
<dbReference type="eggNOG" id="COG0838">
    <property type="taxonomic scope" value="Bacteria"/>
</dbReference>
<evidence type="ECO:0000313" key="14">
    <source>
        <dbReference type="Proteomes" id="UP000002209"/>
    </source>
</evidence>
<gene>
    <name evidence="13" type="primary">nuoA</name>
    <name evidence="13" type="ordered locus">GAU_2403</name>
</gene>
<evidence type="ECO:0000256" key="8">
    <source>
        <dbReference type="ARBA" id="ARBA00022989"/>
    </source>
</evidence>
<name>C1AB39_GEMAT</name>
<keyword evidence="7" id="KW-1278">Translocase</keyword>
<dbReference type="GO" id="GO:0016491">
    <property type="term" value="F:oxidoreductase activity"/>
    <property type="evidence" value="ECO:0007669"/>
    <property type="project" value="UniProtKB-KW"/>
</dbReference>
<dbReference type="AlphaFoldDB" id="C1AB39"/>
<dbReference type="Proteomes" id="UP000002209">
    <property type="component" value="Chromosome"/>
</dbReference>
<keyword evidence="10 12" id="KW-0472">Membrane</keyword>
<dbReference type="EC" id="7.1.1.-" evidence="11"/>
<reference evidence="14" key="1">
    <citation type="submission" date="2006-03" db="EMBL/GenBank/DDBJ databases">
        <title>Complete genome sequence of Gemmatimonas aurantiaca T-27 that represents a novel phylum Gemmatimonadetes.</title>
        <authorList>
            <person name="Takasaki K."/>
            <person name="Ichikawa N."/>
            <person name="Miura H."/>
            <person name="Matsushita S."/>
            <person name="Watanabe Y."/>
            <person name="Oguchi A."/>
            <person name="Ankai A."/>
            <person name="Yashiro I."/>
            <person name="Takahashi M."/>
            <person name="Terui Y."/>
            <person name="Fukui S."/>
            <person name="Yokoyama H."/>
            <person name="Tanikawa S."/>
            <person name="Hanada S."/>
            <person name="Kamagata Y."/>
            <person name="Fujita N."/>
        </authorList>
    </citation>
    <scope>NUCLEOTIDE SEQUENCE [LARGE SCALE GENOMIC DNA]</scope>
    <source>
        <strain evidence="14">T-27 / DSM 14586 / JCM 11422 / NBRC 100505</strain>
    </source>
</reference>
<dbReference type="Gene3D" id="1.20.58.1610">
    <property type="entry name" value="NADH:ubiquinone/plastoquinone oxidoreductase, chain 3"/>
    <property type="match status" value="1"/>
</dbReference>
<dbReference type="KEGG" id="gau:GAU_2403"/>
<feature type="transmembrane region" description="Helical" evidence="12">
    <location>
        <begin position="62"/>
        <end position="85"/>
    </location>
</feature>
<feature type="transmembrane region" description="Helical" evidence="12">
    <location>
        <begin position="91"/>
        <end position="112"/>
    </location>
</feature>
<dbReference type="GO" id="GO:0030964">
    <property type="term" value="C:NADH dehydrogenase complex"/>
    <property type="evidence" value="ECO:0007669"/>
    <property type="project" value="TreeGrafter"/>
</dbReference>
<dbReference type="GO" id="GO:0048038">
    <property type="term" value="F:quinone binding"/>
    <property type="evidence" value="ECO:0007669"/>
    <property type="project" value="UniProtKB-KW"/>
</dbReference>
<keyword evidence="6 11" id="KW-0874">Quinone</keyword>
<evidence type="ECO:0000256" key="7">
    <source>
        <dbReference type="ARBA" id="ARBA00022967"/>
    </source>
</evidence>
<feature type="transmembrane region" description="Helical" evidence="12">
    <location>
        <begin position="6"/>
        <end position="29"/>
    </location>
</feature>
<keyword evidence="5 11" id="KW-0812">Transmembrane</keyword>
<organism evidence="13 14">
    <name type="scientific">Gemmatimonas aurantiaca (strain DSM 14586 / JCM 11422 / NBRC 100505 / T-27)</name>
    <dbReference type="NCBI Taxonomy" id="379066"/>
    <lineage>
        <taxon>Bacteria</taxon>
        <taxon>Pseudomonadati</taxon>
        <taxon>Gemmatimonadota</taxon>
        <taxon>Gemmatimonadia</taxon>
        <taxon>Gemmatimonadales</taxon>
        <taxon>Gemmatimonadaceae</taxon>
        <taxon>Gemmatimonas</taxon>
    </lineage>
</organism>
<dbReference type="GO" id="GO:0005886">
    <property type="term" value="C:plasma membrane"/>
    <property type="evidence" value="ECO:0007669"/>
    <property type="project" value="UniProtKB-SubCell"/>
</dbReference>
<evidence type="ECO:0000256" key="5">
    <source>
        <dbReference type="ARBA" id="ARBA00022692"/>
    </source>
</evidence>
<comment type="similarity">
    <text evidence="2 11">Belongs to the complex I subunit 3 family.</text>
</comment>